<dbReference type="Proteomes" id="UP000789702">
    <property type="component" value="Unassembled WGS sequence"/>
</dbReference>
<organism evidence="1 2">
    <name type="scientific">Dentiscutata heterogama</name>
    <dbReference type="NCBI Taxonomy" id="1316150"/>
    <lineage>
        <taxon>Eukaryota</taxon>
        <taxon>Fungi</taxon>
        <taxon>Fungi incertae sedis</taxon>
        <taxon>Mucoromycota</taxon>
        <taxon>Glomeromycotina</taxon>
        <taxon>Glomeromycetes</taxon>
        <taxon>Diversisporales</taxon>
        <taxon>Gigasporaceae</taxon>
        <taxon>Dentiscutata</taxon>
    </lineage>
</organism>
<feature type="non-terminal residue" evidence="1">
    <location>
        <position position="1"/>
    </location>
</feature>
<evidence type="ECO:0000313" key="1">
    <source>
        <dbReference type="EMBL" id="CAG8470302.1"/>
    </source>
</evidence>
<protein>
    <submittedName>
        <fullName evidence="1">13539_t:CDS:1</fullName>
    </submittedName>
</protein>
<gene>
    <name evidence="1" type="ORF">DHETER_LOCUS1682</name>
</gene>
<dbReference type="EMBL" id="CAJVPU010001076">
    <property type="protein sequence ID" value="CAG8470302.1"/>
    <property type="molecule type" value="Genomic_DNA"/>
</dbReference>
<accession>A0ACA9KF95</accession>
<proteinExistence type="predicted"/>
<evidence type="ECO:0000313" key="2">
    <source>
        <dbReference type="Proteomes" id="UP000789702"/>
    </source>
</evidence>
<keyword evidence="2" id="KW-1185">Reference proteome</keyword>
<name>A0ACA9KF95_9GLOM</name>
<sequence length="2408" mass="273681">VVEYRDLISIYEIFEEPIRSKIKMILKNHGHNNSLLKTQQLSEEVGKIKKSDFKQEILMNDSVQIDASVMYYRVKFNNKLKSDNYQLYGSLTTTSRQQVYEKIIKFKEKNIFGFSVIIENILDKNVKNFKKMNINWMLVGNPEIIEHLQEFENPHDESSNDRNLIVVGTGKKTIEPNNKQNWEISIDTIPILPLNAVFACTFKYPLSNNEPSFLASIKSYNDVNGTLIVNIANHTHNVSNNRDKDGANGGNTFDYDGNDDNYVNGNDIKMTLEEKLECQIYWCIYLTSTQEITIGQFCNNVDYLAQTRTQFEKLSNITTKILEIEKDTEFKDLVVPNYKLINEQVVLPESVSHVSCVDASFILLDEIKNIVINLRKSKKIFDPIIHSSSETVRALHYVKNEAELYFQQYEDAFNKYKISLENIKEFAKEVANIEKKRYLFFPYRHVKEKYEKLLKEHESCKKKLNPILIKVIINKQESQQDDFKNIHEILKTIPNDNKNEHIIRIETIFQTLFEKSILETSIPRIDSALLFEPPIVGDSKVNLENEPNRKSEWDLDGCVQTKIVKKTFKRIVEVACEPITVFEQNMSMLSELKRFDESRNILKFYGLSKVDDDEMLVFEWASLGSLKDVYEDKNIPWDLKVKIAYNICQGLLFLSHNDILHRDVRCENIMMNYYMEPKIANFYLAKHASEIAPDNDHISDHILSIINWAAPEMMQRNALYTKECEVFSFVMLLWELAFQKIPYKKMSKEDIIIHVTNGRRESSPDPRFYVLEFLNIQRKYLRIIVEGWNNKPEKRIKMDEILLRFLEIEADLSKPKRNNSGSAHSSDQLDQLSHTRTRAASIPVKPITFHRRREIPLKPKEREFKPDKPTTPDSPGFNPSPNTYYPKEPKKSRPSSLILTPSLEPVNELYPPYLTETPAEIDSFMINPETWQIEIPSKIELSNLIPPRSSIISSVNEPNKTSNLIKPDEAIEAPNKTSNLIKPDEAIEALNKTSNSIKPDEAIEAPNKTSNLIKPDEAIEAPNKTSNLIKPDEVIEAPSKTSDLIKPDEVIETSDKSSNSIKTEPIKEPNETPNLIETNEVNGTEQSKQSTINGPIKTNQVNETKPSKQPNVNGPSVMKVADGTKPSHEDDDYTKSIKSIKSSDYENVTKSLENDPNIPNGMKIPLDNELTLSDNDEVILSDSDNNNDEEMENNDPIPSDSEKTKSSEKPKPQNLQDIPSSISKKLNHGLIINTQKMQIAGPSACAFMSKPKMNVLDTIKFQAKLILSSKYKDSFLLENHIESPTDLDWISDANPQIDISQVNTVCLEIRYAKAEATFEKGSIEPSKELTIAIKKALKHRNPYRELMKAFDYFGHFLPNKVILGDKLYSISKNSSANQELTELKIDKEFKAADDFSQNCTDYNDIIKQWEKCIESHNLGSSPLTTINGNAVKKNKIKEWAISCLKKSSDSWSIISWEGLYPLYEILDADLCQEVKLCLGNDEQAIITGIKEKVLRSGVIPIENSQYQYSVKFDSPLESKNYQIFGKILTQSGTPFNKADVKFKSKDESGFSAIVEDFSNQFVPKPANDDTGIDSCEIQLKTSENLQSNAVIITSFKYPKSNYQQSFIAKVKDYRDKTIHINISVRKNGKESVDDDDEDFVEIPELNWCVLLLDDEDETNNLREIGQSVHANYLNSNNELDLSYKKLDTEIGNELVNSLKGNKTISSLDISYNNIGSKLGKALMKILVANDTLTRLNLSSTNIESDTLALLLKILKANKTRLADLNLSNNGEKLTKKGKILMEALGKNTTLISLNLSDNPIDWSDVSFVHLESNKTLENLDLSNCNLSPKVVEKLKKFLITSKRLKGLNLSSNNLTFLSERIISEILSKNKTIKTLNLSSNKISSTIESLEKGARTSLTGRYKSKSKYEMSRPLKVNNLAEAIKRNKTLKKLDLSSNYIRLEAGKDLARALASNKLITELNLNDNDIVHEIGELLINVLINNDITSIGLRSTKISSGMVINISQELKSNKIKLRYLNLSRNEISSDAMEALVEALEENTTLKSLDLSNITGAGQTGRALVKSLEKNRTLKTLNLSNCNIRNSVVTALEKALQTNDILTDLDLSYNALPMSNLIKALERNNSLTKLNISYRDFHLKEIEALANVLKVNDTITHLYLSRTMDDPENGKVLFEALEVNKKLTDLDLSRNNIREIEVIAKALLNNVSLRRVDLTSNQIEIPEYNQSNNGPAMHFLLSSTINSNIASYQLRIWGINIASKNDVSSALLTDDNELKEERNTIANTFCEIENNNIRVLVEIPVVGESISVKDLMHDFEKMSLSSKFGDMSLSTSNSLSILLKTTKTNLESINRILEYMKELSNNIKGFSDNIKGVLDNMKRVSDNMKGVSDNMKDVSDNMKEFSNNMQELIRIEKE</sequence>
<reference evidence="1" key="1">
    <citation type="submission" date="2021-06" db="EMBL/GenBank/DDBJ databases">
        <authorList>
            <person name="Kallberg Y."/>
            <person name="Tangrot J."/>
            <person name="Rosling A."/>
        </authorList>
    </citation>
    <scope>NUCLEOTIDE SEQUENCE</scope>
    <source>
        <strain evidence="1">IL203A</strain>
    </source>
</reference>
<comment type="caution">
    <text evidence="1">The sequence shown here is derived from an EMBL/GenBank/DDBJ whole genome shotgun (WGS) entry which is preliminary data.</text>
</comment>